<reference evidence="9 10" key="1">
    <citation type="submission" date="2016-04" db="EMBL/GenBank/DDBJ databases">
        <authorList>
            <person name="Evans L.H."/>
            <person name="Alamgir A."/>
            <person name="Owens N."/>
            <person name="Weber N.D."/>
            <person name="Virtaneva K."/>
            <person name="Barbian K."/>
            <person name="Babar A."/>
            <person name="Rosenke K."/>
        </authorList>
    </citation>
    <scope>NUCLEOTIDE SEQUENCE [LARGE SCALE GENOMIC DNA]</scope>
    <source>
        <strain evidence="9 10">IFM 0406</strain>
    </source>
</reference>
<dbReference type="Proteomes" id="UP000076512">
    <property type="component" value="Unassembled WGS sequence"/>
</dbReference>
<feature type="chain" id="PRO_5038741591" description="Beta-lactamase" evidence="7">
    <location>
        <begin position="18"/>
        <end position="297"/>
    </location>
</feature>
<comment type="caution">
    <text evidence="9">The sequence shown here is derived from an EMBL/GenBank/DDBJ whole genome shotgun (WGS) entry which is preliminary data.</text>
</comment>
<keyword evidence="10" id="KW-1185">Reference proteome</keyword>
<evidence type="ECO:0000313" key="10">
    <source>
        <dbReference type="Proteomes" id="UP000076512"/>
    </source>
</evidence>
<dbReference type="OrthoDB" id="9784149at2"/>
<evidence type="ECO:0000259" key="8">
    <source>
        <dbReference type="Pfam" id="PF13354"/>
    </source>
</evidence>
<dbReference type="InterPro" id="IPR012338">
    <property type="entry name" value="Beta-lactam/transpept-like"/>
</dbReference>
<keyword evidence="7" id="KW-0732">Signal</keyword>
<evidence type="ECO:0000313" key="9">
    <source>
        <dbReference type="EMBL" id="KZM74401.1"/>
    </source>
</evidence>
<dbReference type="PROSITE" id="PS00146">
    <property type="entry name" value="BETA_LACTAMASE_A"/>
    <property type="match status" value="1"/>
</dbReference>
<accession>A0A164NII6</accession>
<dbReference type="NCBIfam" id="NF033103">
    <property type="entry name" value="bla_class_A"/>
    <property type="match status" value="1"/>
</dbReference>
<protein>
    <recommendedName>
        <fullName evidence="2 5">Beta-lactamase</fullName>
        <ecNumber evidence="2 5">3.5.2.6</ecNumber>
    </recommendedName>
</protein>
<dbReference type="PANTHER" id="PTHR35333:SF3">
    <property type="entry name" value="BETA-LACTAMASE-TYPE TRANSPEPTIDASE FOLD CONTAINING PROTEIN"/>
    <property type="match status" value="1"/>
</dbReference>
<comment type="similarity">
    <text evidence="1 5">Belongs to the class-A beta-lactamase family.</text>
</comment>
<dbReference type="RefSeq" id="WP_067587802.1">
    <property type="nucleotide sequence ID" value="NZ_KV411304.1"/>
</dbReference>
<dbReference type="InterPro" id="IPR023650">
    <property type="entry name" value="Beta-lactam_class-A_AS"/>
</dbReference>
<dbReference type="GO" id="GO:0008800">
    <property type="term" value="F:beta-lactamase activity"/>
    <property type="evidence" value="ECO:0007669"/>
    <property type="project" value="UniProtKB-UniRule"/>
</dbReference>
<organism evidence="9 10">
    <name type="scientific">Nocardia terpenica</name>
    <dbReference type="NCBI Taxonomy" id="455432"/>
    <lineage>
        <taxon>Bacteria</taxon>
        <taxon>Bacillati</taxon>
        <taxon>Actinomycetota</taxon>
        <taxon>Actinomycetes</taxon>
        <taxon>Mycobacteriales</taxon>
        <taxon>Nocardiaceae</taxon>
        <taxon>Nocardia</taxon>
    </lineage>
</organism>
<name>A0A164NII6_9NOCA</name>
<feature type="domain" description="Beta-lactamase class A catalytic" evidence="8">
    <location>
        <begin position="53"/>
        <end position="266"/>
    </location>
</feature>
<dbReference type="GO" id="GO:0046677">
    <property type="term" value="P:response to antibiotic"/>
    <property type="evidence" value="ECO:0007669"/>
    <property type="project" value="UniProtKB-UniRule"/>
</dbReference>
<dbReference type="AlphaFoldDB" id="A0A164NII6"/>
<dbReference type="STRING" id="455432.AWN90_25325"/>
<gene>
    <name evidence="9" type="ORF">AWN90_25325</name>
</gene>
<dbReference type="EC" id="3.5.2.6" evidence="2 5"/>
<evidence type="ECO:0000256" key="2">
    <source>
        <dbReference type="ARBA" id="ARBA00012865"/>
    </source>
</evidence>
<dbReference type="PRINTS" id="PR00118">
    <property type="entry name" value="BLACTAMASEA"/>
</dbReference>
<evidence type="ECO:0000256" key="4">
    <source>
        <dbReference type="ARBA" id="ARBA00023251"/>
    </source>
</evidence>
<keyword evidence="4 5" id="KW-0046">Antibiotic resistance</keyword>
<keyword evidence="3 5" id="KW-0378">Hydrolase</keyword>
<comment type="catalytic activity">
    <reaction evidence="5">
        <text>a beta-lactam + H2O = a substituted beta-amino acid</text>
        <dbReference type="Rhea" id="RHEA:20401"/>
        <dbReference type="ChEBI" id="CHEBI:15377"/>
        <dbReference type="ChEBI" id="CHEBI:35627"/>
        <dbReference type="ChEBI" id="CHEBI:140347"/>
        <dbReference type="EC" id="3.5.2.6"/>
    </reaction>
</comment>
<dbReference type="PANTHER" id="PTHR35333">
    <property type="entry name" value="BETA-LACTAMASE"/>
    <property type="match status" value="1"/>
</dbReference>
<dbReference type="EMBL" id="LWGR01000005">
    <property type="protein sequence ID" value="KZM74401.1"/>
    <property type="molecule type" value="Genomic_DNA"/>
</dbReference>
<dbReference type="InterPro" id="IPR045155">
    <property type="entry name" value="Beta-lactam_cat"/>
</dbReference>
<dbReference type="Pfam" id="PF13354">
    <property type="entry name" value="Beta-lactamase2"/>
    <property type="match status" value="1"/>
</dbReference>
<feature type="region of interest" description="Disordered" evidence="6">
    <location>
        <begin position="166"/>
        <end position="187"/>
    </location>
</feature>
<dbReference type="InterPro" id="IPR000871">
    <property type="entry name" value="Beta-lactam_class-A"/>
</dbReference>
<proteinExistence type="inferred from homology"/>
<feature type="compositionally biased region" description="Basic and acidic residues" evidence="6">
    <location>
        <begin position="172"/>
        <end position="185"/>
    </location>
</feature>
<evidence type="ECO:0000256" key="6">
    <source>
        <dbReference type="SAM" id="MobiDB-lite"/>
    </source>
</evidence>
<evidence type="ECO:0000256" key="7">
    <source>
        <dbReference type="SAM" id="SignalP"/>
    </source>
</evidence>
<dbReference type="SUPFAM" id="SSF56601">
    <property type="entry name" value="beta-lactamase/transpeptidase-like"/>
    <property type="match status" value="1"/>
</dbReference>
<sequence>MLAAALLVPAAGYLATAAGSAAAPDTGSAAPPRPDPVASLAELERRYGARLGVFAVATGTGATLAYRADDRFAMCSTFKGLAAAAVLSRNPLSHLDTRVSFTRDEIRSISPVTERHVDTGMTIGQLCDAAIRYSDGTAGNLLLDDIGGPAALTAYLRTLGDPWSPMDNYEPELNRDAPGDERDTSTPRALATDYRTLVLGTALSPEKRGLLTDWLLRSTTGTGRIRGAVPGSWQVAHKTGTGDYGRANDVAIIYPPSTPPLVLAIMSDISNDYNAQPSDQLIAEAATRTLTTLCAWP</sequence>
<dbReference type="GO" id="GO:0030655">
    <property type="term" value="P:beta-lactam antibiotic catabolic process"/>
    <property type="evidence" value="ECO:0007669"/>
    <property type="project" value="InterPro"/>
</dbReference>
<evidence type="ECO:0000256" key="5">
    <source>
        <dbReference type="RuleBase" id="RU361140"/>
    </source>
</evidence>
<feature type="signal peptide" evidence="7">
    <location>
        <begin position="1"/>
        <end position="17"/>
    </location>
</feature>
<evidence type="ECO:0000256" key="3">
    <source>
        <dbReference type="ARBA" id="ARBA00022801"/>
    </source>
</evidence>
<dbReference type="Gene3D" id="3.40.710.10">
    <property type="entry name" value="DD-peptidase/beta-lactamase superfamily"/>
    <property type="match status" value="1"/>
</dbReference>
<evidence type="ECO:0000256" key="1">
    <source>
        <dbReference type="ARBA" id="ARBA00009009"/>
    </source>
</evidence>